<dbReference type="InterPro" id="IPR041424">
    <property type="entry name" value="CinA_KH"/>
</dbReference>
<dbReference type="HAMAP" id="MF_00226_B">
    <property type="entry name" value="CinA_B"/>
    <property type="match status" value="1"/>
</dbReference>
<dbReference type="NCBIfam" id="TIGR00177">
    <property type="entry name" value="molyb_syn"/>
    <property type="match status" value="1"/>
</dbReference>
<accession>A0ABS2GJQ1</accession>
<comment type="caution">
    <text evidence="3">The sequence shown here is derived from an EMBL/GenBank/DDBJ whole genome shotgun (WGS) entry which is preliminary data.</text>
</comment>
<dbReference type="NCBIfam" id="TIGR00199">
    <property type="entry name" value="PncC_domain"/>
    <property type="match status" value="1"/>
</dbReference>
<dbReference type="Gene3D" id="3.30.70.2860">
    <property type="match status" value="1"/>
</dbReference>
<dbReference type="InterPro" id="IPR036653">
    <property type="entry name" value="CinA-like_C"/>
</dbReference>
<name>A0ABS2GJQ1_9FIRM</name>
<protein>
    <recommendedName>
        <fullName evidence="1">Putative competence-damage inducible protein</fullName>
    </recommendedName>
</protein>
<dbReference type="Pfam" id="PF00994">
    <property type="entry name" value="MoCF_biosynth"/>
    <property type="match status" value="1"/>
</dbReference>
<evidence type="ECO:0000256" key="1">
    <source>
        <dbReference type="HAMAP-Rule" id="MF_00226"/>
    </source>
</evidence>
<dbReference type="InterPro" id="IPR008135">
    <property type="entry name" value="Competence-induced_CinA"/>
</dbReference>
<feature type="domain" description="MoaB/Mog" evidence="2">
    <location>
        <begin position="4"/>
        <end position="171"/>
    </location>
</feature>
<dbReference type="Gene3D" id="3.40.980.10">
    <property type="entry name" value="MoaB/Mog-like domain"/>
    <property type="match status" value="1"/>
</dbReference>
<dbReference type="NCBIfam" id="TIGR00200">
    <property type="entry name" value="cinA_nterm"/>
    <property type="match status" value="1"/>
</dbReference>
<dbReference type="EMBL" id="JACSNR010000002">
    <property type="protein sequence ID" value="MBM6922692.1"/>
    <property type="molecule type" value="Genomic_DNA"/>
</dbReference>
<sequence>MNCEIIAVGDEVLTGDIVNTNAREIAAGLEDAGVRVRRQIVTSDNPAEIRQTLAEAFDRSDVILTIGGLGPTYDDITRESAAEQMGVPLVRDPETERRIREYFTATGRELTDNNWRQAMIPEGGEALVNLNGTAPGIWLEKNGKILVQLPGPPRECLPIFRESVLPRLRERTGQKRVTRSVRIFGIPEAAAESRLHDRMTASRNPVIAPYVKDGEVEIRLRAWADTEEAAYALTEAPAREIAAEFGDHAYSLNGESLSEVLVRTLRENGLHATAAESCTGGMVTAAITSVAGASEVFDGGVCSYANAVKAGLLGVSEETLREHGAVSEACAAEMARGVRKLMRADLAVSVTGIAGPGGGTPEKPVGTVCFGVSTPDGEYTLTRHYRSQGSSVRESNRTRSALEAQFQLLLAARRLGKKQ</sequence>
<dbReference type="PANTHER" id="PTHR13939:SF0">
    <property type="entry name" value="NMN AMIDOHYDROLASE-LIKE PROTEIN YFAY"/>
    <property type="match status" value="1"/>
</dbReference>
<organism evidence="3 4">
    <name type="scientific">Hydrogenoanaerobacterium saccharovorans</name>
    <dbReference type="NCBI Taxonomy" id="474960"/>
    <lineage>
        <taxon>Bacteria</taxon>
        <taxon>Bacillati</taxon>
        <taxon>Bacillota</taxon>
        <taxon>Clostridia</taxon>
        <taxon>Eubacteriales</taxon>
        <taxon>Oscillospiraceae</taxon>
        <taxon>Hydrogenoanaerobacterium</taxon>
    </lineage>
</organism>
<dbReference type="NCBIfam" id="NF001813">
    <property type="entry name" value="PRK00549.1"/>
    <property type="match status" value="1"/>
</dbReference>
<dbReference type="PIRSF" id="PIRSF006728">
    <property type="entry name" value="CinA"/>
    <property type="match status" value="1"/>
</dbReference>
<dbReference type="Pfam" id="PF18146">
    <property type="entry name" value="CinA_KH"/>
    <property type="match status" value="1"/>
</dbReference>
<dbReference type="SUPFAM" id="SSF142433">
    <property type="entry name" value="CinA-like"/>
    <property type="match status" value="1"/>
</dbReference>
<dbReference type="SMART" id="SM00852">
    <property type="entry name" value="MoCF_biosynth"/>
    <property type="match status" value="1"/>
</dbReference>
<dbReference type="RefSeq" id="WP_204719746.1">
    <property type="nucleotide sequence ID" value="NZ_JACSNR010000002.1"/>
</dbReference>
<gene>
    <name evidence="1" type="primary">cinA</name>
    <name evidence="3" type="ORF">H9X81_03160</name>
</gene>
<dbReference type="InterPro" id="IPR008136">
    <property type="entry name" value="CinA_C"/>
</dbReference>
<dbReference type="InterPro" id="IPR001453">
    <property type="entry name" value="MoaB/Mog_dom"/>
</dbReference>
<dbReference type="InterPro" id="IPR050101">
    <property type="entry name" value="CinA"/>
</dbReference>
<keyword evidence="4" id="KW-1185">Reference proteome</keyword>
<reference evidence="3 4" key="1">
    <citation type="journal article" date="2021" name="Sci. Rep.">
        <title>The distribution of antibiotic resistance genes in chicken gut microbiota commensals.</title>
        <authorList>
            <person name="Juricova H."/>
            <person name="Matiasovicova J."/>
            <person name="Kubasova T."/>
            <person name="Cejkova D."/>
            <person name="Rychlik I."/>
        </authorList>
    </citation>
    <scope>NUCLEOTIDE SEQUENCE [LARGE SCALE GENOMIC DNA]</scope>
    <source>
        <strain evidence="3 4">An564</strain>
    </source>
</reference>
<dbReference type="PANTHER" id="PTHR13939">
    <property type="entry name" value="NICOTINAMIDE-NUCLEOTIDE AMIDOHYDROLASE PNCC"/>
    <property type="match status" value="1"/>
</dbReference>
<comment type="similarity">
    <text evidence="1">Belongs to the CinA family.</text>
</comment>
<dbReference type="SUPFAM" id="SSF53218">
    <property type="entry name" value="Molybdenum cofactor biosynthesis proteins"/>
    <property type="match status" value="1"/>
</dbReference>
<evidence type="ECO:0000313" key="3">
    <source>
        <dbReference type="EMBL" id="MBM6922692.1"/>
    </source>
</evidence>
<evidence type="ECO:0000259" key="2">
    <source>
        <dbReference type="SMART" id="SM00852"/>
    </source>
</evidence>
<proteinExistence type="inferred from homology"/>
<dbReference type="InterPro" id="IPR036425">
    <property type="entry name" value="MoaB/Mog-like_dom_sf"/>
</dbReference>
<dbReference type="CDD" id="cd00885">
    <property type="entry name" value="cinA"/>
    <property type="match status" value="1"/>
</dbReference>
<dbReference type="Gene3D" id="3.90.950.20">
    <property type="entry name" value="CinA-like"/>
    <property type="match status" value="1"/>
</dbReference>
<dbReference type="Pfam" id="PF02464">
    <property type="entry name" value="CinA"/>
    <property type="match status" value="1"/>
</dbReference>
<evidence type="ECO:0000313" key="4">
    <source>
        <dbReference type="Proteomes" id="UP000724149"/>
    </source>
</evidence>
<dbReference type="Proteomes" id="UP000724149">
    <property type="component" value="Unassembled WGS sequence"/>
</dbReference>